<dbReference type="Pfam" id="PF00122">
    <property type="entry name" value="E1-E2_ATPase"/>
    <property type="match status" value="1"/>
</dbReference>
<evidence type="ECO:0000256" key="10">
    <source>
        <dbReference type="ARBA" id="ARBA00022842"/>
    </source>
</evidence>
<dbReference type="SFLD" id="SFLDS00003">
    <property type="entry name" value="Haloacid_Dehalogenase"/>
    <property type="match status" value="1"/>
</dbReference>
<dbReference type="InterPro" id="IPR023298">
    <property type="entry name" value="ATPase_P-typ_TM_dom_sf"/>
</dbReference>
<keyword evidence="3" id="KW-0813">Transport</keyword>
<evidence type="ECO:0000256" key="16">
    <source>
        <dbReference type="ARBA" id="ARBA00059328"/>
    </source>
</evidence>
<evidence type="ECO:0000256" key="5">
    <source>
        <dbReference type="ARBA" id="ARBA00022692"/>
    </source>
</evidence>
<dbReference type="InterPro" id="IPR006068">
    <property type="entry name" value="ATPase_P-typ_cation-transptr_C"/>
</dbReference>
<dbReference type="PRINTS" id="PR00121">
    <property type="entry name" value="NAKATPASE"/>
</dbReference>
<comment type="function">
    <text evidence="16">This magnesium-dependent enzyme catalyzes the hydrolysis of ATP coupled with the transport of calcium. Transports the calcium to the vacuole and participates in the control of the cytosolic free calcium.</text>
</comment>
<dbReference type="GO" id="GO:0046872">
    <property type="term" value="F:metal ion binding"/>
    <property type="evidence" value="ECO:0007669"/>
    <property type="project" value="UniProtKB-KW"/>
</dbReference>
<dbReference type="SUPFAM" id="SSF81660">
    <property type="entry name" value="Metal cation-transporting ATPase, ATP-binding domain N"/>
    <property type="match status" value="1"/>
</dbReference>
<dbReference type="SFLD" id="SFLDF00027">
    <property type="entry name" value="p-type_atpase"/>
    <property type="match status" value="1"/>
</dbReference>
<dbReference type="NCBIfam" id="TIGR01494">
    <property type="entry name" value="ATPase_P-type"/>
    <property type="match status" value="2"/>
</dbReference>
<dbReference type="Gene3D" id="2.70.150.10">
    <property type="entry name" value="Calcium-transporting ATPase, cytoplasmic transduction domain A"/>
    <property type="match status" value="2"/>
</dbReference>
<comment type="subcellular location">
    <subcellularLocation>
        <location evidence="1">Endomembrane system</location>
        <topology evidence="1">Multi-pass membrane protein</topology>
    </subcellularLocation>
</comment>
<evidence type="ECO:0000256" key="3">
    <source>
        <dbReference type="ARBA" id="ARBA00022448"/>
    </source>
</evidence>
<accession>A0A9W4RSS1</accession>
<keyword evidence="13" id="KW-0406">Ion transport</keyword>
<comment type="catalytic activity">
    <reaction evidence="15">
        <text>Ca(2+)(in) + ATP + H2O = Ca(2+)(out) + ADP + phosphate + H(+)</text>
        <dbReference type="Rhea" id="RHEA:18105"/>
        <dbReference type="ChEBI" id="CHEBI:15377"/>
        <dbReference type="ChEBI" id="CHEBI:15378"/>
        <dbReference type="ChEBI" id="CHEBI:29108"/>
        <dbReference type="ChEBI" id="CHEBI:30616"/>
        <dbReference type="ChEBI" id="CHEBI:43474"/>
        <dbReference type="ChEBI" id="CHEBI:456216"/>
        <dbReference type="EC" id="7.2.2.10"/>
    </reaction>
</comment>
<dbReference type="InterPro" id="IPR023299">
    <property type="entry name" value="ATPase_P-typ_cyto_dom_N"/>
</dbReference>
<evidence type="ECO:0000256" key="9">
    <source>
        <dbReference type="ARBA" id="ARBA00022840"/>
    </source>
</evidence>
<keyword evidence="12 19" id="KW-1133">Transmembrane helix</keyword>
<name>A0A9W4RSS1_9PEZI</name>
<keyword evidence="11" id="KW-1278">Translocase</keyword>
<dbReference type="FunFam" id="3.40.50.1000:FF:000018">
    <property type="entry name" value="Calcium-transporting ATPase"/>
    <property type="match status" value="1"/>
</dbReference>
<evidence type="ECO:0000256" key="18">
    <source>
        <dbReference type="SAM" id="MobiDB-lite"/>
    </source>
</evidence>
<keyword evidence="5 19" id="KW-0812">Transmembrane</keyword>
<dbReference type="InterPro" id="IPR059000">
    <property type="entry name" value="ATPase_P-type_domA"/>
</dbReference>
<dbReference type="Gene3D" id="3.40.50.1000">
    <property type="entry name" value="HAD superfamily/HAD-like"/>
    <property type="match status" value="1"/>
</dbReference>
<evidence type="ECO:0000313" key="21">
    <source>
        <dbReference type="EMBL" id="CAI0646631.1"/>
    </source>
</evidence>
<feature type="transmembrane region" description="Helical" evidence="19">
    <location>
        <begin position="328"/>
        <end position="350"/>
    </location>
</feature>
<evidence type="ECO:0000256" key="19">
    <source>
        <dbReference type="SAM" id="Phobius"/>
    </source>
</evidence>
<feature type="transmembrane region" description="Helical" evidence="19">
    <location>
        <begin position="152"/>
        <end position="175"/>
    </location>
</feature>
<dbReference type="GO" id="GO:0016887">
    <property type="term" value="F:ATP hydrolysis activity"/>
    <property type="evidence" value="ECO:0007669"/>
    <property type="project" value="InterPro"/>
</dbReference>
<feature type="transmembrane region" description="Helical" evidence="19">
    <location>
        <begin position="195"/>
        <end position="214"/>
    </location>
</feature>
<evidence type="ECO:0000256" key="12">
    <source>
        <dbReference type="ARBA" id="ARBA00022989"/>
    </source>
</evidence>
<dbReference type="PRINTS" id="PR00119">
    <property type="entry name" value="CATATPASE"/>
</dbReference>
<dbReference type="GO" id="GO:0005388">
    <property type="term" value="F:P-type calcium transporter activity"/>
    <property type="evidence" value="ECO:0007669"/>
    <property type="project" value="UniProtKB-EC"/>
</dbReference>
<evidence type="ECO:0000256" key="2">
    <source>
        <dbReference type="ARBA" id="ARBA00012790"/>
    </source>
</evidence>
<dbReference type="Proteomes" id="UP001152533">
    <property type="component" value="Unassembled WGS sequence"/>
</dbReference>
<dbReference type="AlphaFoldDB" id="A0A9W4RSS1"/>
<dbReference type="SUPFAM" id="SSF81653">
    <property type="entry name" value="Calcium ATPase, transduction domain A"/>
    <property type="match status" value="1"/>
</dbReference>
<comment type="caution">
    <text evidence="21">The sequence shown here is derived from an EMBL/GenBank/DDBJ whole genome shotgun (WGS) entry which is preliminary data.</text>
</comment>
<dbReference type="InterPro" id="IPR004014">
    <property type="entry name" value="ATPase_P-typ_cation-transptr_N"/>
</dbReference>
<dbReference type="InterPro" id="IPR018303">
    <property type="entry name" value="ATPase_P-typ_P_site"/>
</dbReference>
<evidence type="ECO:0000313" key="22">
    <source>
        <dbReference type="Proteomes" id="UP001152533"/>
    </source>
</evidence>
<dbReference type="SUPFAM" id="SSF56784">
    <property type="entry name" value="HAD-like"/>
    <property type="match status" value="1"/>
</dbReference>
<keyword evidence="4" id="KW-0109">Calcium transport</keyword>
<feature type="region of interest" description="Disordered" evidence="18">
    <location>
        <begin position="100"/>
        <end position="134"/>
    </location>
</feature>
<dbReference type="EMBL" id="CAMGZC010000347">
    <property type="protein sequence ID" value="CAI0646631.1"/>
    <property type="molecule type" value="Genomic_DNA"/>
</dbReference>
<feature type="transmembrane region" description="Helical" evidence="19">
    <location>
        <begin position="867"/>
        <end position="893"/>
    </location>
</feature>
<keyword evidence="6" id="KW-0479">Metal-binding</keyword>
<evidence type="ECO:0000256" key="15">
    <source>
        <dbReference type="ARBA" id="ARBA00048694"/>
    </source>
</evidence>
<sequence length="1017" mass="111056">MTAMEDEITSLPPTGSTPVGRRTTIAAHAAIEKLDDEDNAPGSKFAFSPSQLHRLIENRNPRSLIAFGGLQGLELGLRTDVNAGLGVDEDILDEHSTSAETGANFKSASAQTKIDQKTTEAQGQTPGNFTDRRATYGENRIPRRKPKTFLQLLWMAFNDKLMFLLTASAVVSLALGIHQSVGSDEQGARIEWVEGVSILVAVVVIVVATAVNDYQKNYKFQKLNQKKEERMVTVVRSGKHQSISIFDVLVGDVLHIEAGDVVPADGILIQGFDIQCDESALTATTTGVGTYLVLAVGADSSYGRIMMSLHDDVEETPLQQKLGVLAKYIIRFGLMAGGIFFAIMFIRFLVDLKHIQGGPKEKGHAFLDVLILSITIIVIAVPEGLPLTVTLALAFATTRMLKDNNLVRLLRSCEIMGNATTVCSDKTGTLTQNKMSVVAGILGPAALFRDFGFPYGHDHDIPLTNEFAASLPNTIRGLIKTSFSLNSTAIETTDCNDFVGSSTETALLKFSVEHLGMGSVSEERTNGNIVQVIPFDASKKWMAVVIRLSNGRYRMLVKGAAEVILDKCVDILSDPASGSDVMKMTPNSIQRLKVIILGFAQRSLRVVSVAYRDFDQWPPAASNTTISLSDLVFIGAFGIRDPLRPEVIEAVRQCQSAGVFVRMVTGDNFFTGTAIAEECGIYTAGGIAMDGPTFRKLTSRQLDLVAPRLQVLTRSSPDDKVRLVTHLKSLDEVVAVTGDGTNDALALKAADVGFSMGISGTEVAKEASAIVLMDDNFASIAKAISWGRAVNDAAKKFLQFQFTINVTAGLLTVISALVGGTDASVFSVVQLLWINLIMDTFAALALGTDFPTPDLLKRKPEPRGVAVLNVTMWKIILGQSIYQLAVIFTFHYAGKSIFQYYTEQQQRQLQTMTFNIYVWMQFFNQINKRKEKTLFQPPNRVLVHPMRTLASQATQPNSNWILKGFVEALRYGTAEVNAEIQLHPDTRKDDPVLVDLRQMGIPPSQNPALWQFMGSQL</sequence>
<dbReference type="InterPro" id="IPR044492">
    <property type="entry name" value="P_typ_ATPase_HD_dom"/>
</dbReference>
<proteinExistence type="predicted"/>
<keyword evidence="7" id="KW-0547">Nucleotide-binding</keyword>
<dbReference type="SMART" id="SM00831">
    <property type="entry name" value="Cation_ATPase_N"/>
    <property type="match status" value="1"/>
</dbReference>
<evidence type="ECO:0000256" key="8">
    <source>
        <dbReference type="ARBA" id="ARBA00022837"/>
    </source>
</evidence>
<evidence type="ECO:0000256" key="14">
    <source>
        <dbReference type="ARBA" id="ARBA00023136"/>
    </source>
</evidence>
<dbReference type="Gene3D" id="3.40.1110.10">
    <property type="entry name" value="Calcium-transporting ATPase, cytoplasmic domain N"/>
    <property type="match status" value="1"/>
</dbReference>
<keyword evidence="14 19" id="KW-0472">Membrane</keyword>
<dbReference type="EC" id="7.2.2.10" evidence="2"/>
<dbReference type="InterPro" id="IPR023214">
    <property type="entry name" value="HAD_sf"/>
</dbReference>
<dbReference type="GO" id="GO:0005524">
    <property type="term" value="F:ATP binding"/>
    <property type="evidence" value="ECO:0007669"/>
    <property type="project" value="UniProtKB-KW"/>
</dbReference>
<feature type="transmembrane region" description="Helical" evidence="19">
    <location>
        <begin position="370"/>
        <end position="396"/>
    </location>
</feature>
<dbReference type="InterPro" id="IPR036412">
    <property type="entry name" value="HAD-like_sf"/>
</dbReference>
<evidence type="ECO:0000256" key="13">
    <source>
        <dbReference type="ARBA" id="ARBA00023065"/>
    </source>
</evidence>
<feature type="region of interest" description="Disordered" evidence="18">
    <location>
        <begin position="1"/>
        <end position="21"/>
    </location>
</feature>
<dbReference type="InterPro" id="IPR008250">
    <property type="entry name" value="ATPase_P-typ_transduc_dom_A_sf"/>
</dbReference>
<organism evidence="21 22">
    <name type="scientific">Colletotrichum noveboracense</name>
    <dbReference type="NCBI Taxonomy" id="2664923"/>
    <lineage>
        <taxon>Eukaryota</taxon>
        <taxon>Fungi</taxon>
        <taxon>Dikarya</taxon>
        <taxon>Ascomycota</taxon>
        <taxon>Pezizomycotina</taxon>
        <taxon>Sordariomycetes</taxon>
        <taxon>Hypocreomycetidae</taxon>
        <taxon>Glomerellales</taxon>
        <taxon>Glomerellaceae</taxon>
        <taxon>Colletotrichum</taxon>
        <taxon>Colletotrichum gloeosporioides species complex</taxon>
    </lineage>
</organism>
<dbReference type="PANTHER" id="PTHR24093:SF369">
    <property type="entry name" value="CALCIUM-TRANSPORTING ATPASE"/>
    <property type="match status" value="1"/>
</dbReference>
<protein>
    <recommendedName>
        <fullName evidence="17">Calcium-transporting ATPase 2</fullName>
        <ecNumber evidence="2">7.2.2.10</ecNumber>
    </recommendedName>
</protein>
<evidence type="ECO:0000256" key="1">
    <source>
        <dbReference type="ARBA" id="ARBA00004127"/>
    </source>
</evidence>
<feature type="domain" description="Cation-transporting P-type ATPase N-terminal" evidence="20">
    <location>
        <begin position="93"/>
        <end position="177"/>
    </location>
</feature>
<keyword evidence="8" id="KW-0106">Calcium</keyword>
<dbReference type="Pfam" id="PF00689">
    <property type="entry name" value="Cation_ATPase_C"/>
    <property type="match status" value="1"/>
</dbReference>
<evidence type="ECO:0000256" key="17">
    <source>
        <dbReference type="ARBA" id="ARBA00067965"/>
    </source>
</evidence>
<reference evidence="21" key="1">
    <citation type="submission" date="2022-08" db="EMBL/GenBank/DDBJ databases">
        <authorList>
            <person name="Giroux E."/>
            <person name="Giroux E."/>
        </authorList>
    </citation>
    <scope>NUCLEOTIDE SEQUENCE</scope>
    <source>
        <strain evidence="21">H1091258</strain>
    </source>
</reference>
<dbReference type="GO" id="GO:0006874">
    <property type="term" value="P:intracellular calcium ion homeostasis"/>
    <property type="evidence" value="ECO:0007669"/>
    <property type="project" value="TreeGrafter"/>
</dbReference>
<feature type="transmembrane region" description="Helical" evidence="19">
    <location>
        <begin position="824"/>
        <end position="846"/>
    </location>
</feature>
<dbReference type="PANTHER" id="PTHR24093">
    <property type="entry name" value="CATION TRANSPORTING ATPASE"/>
    <property type="match status" value="1"/>
</dbReference>
<evidence type="ECO:0000256" key="7">
    <source>
        <dbReference type="ARBA" id="ARBA00022741"/>
    </source>
</evidence>
<dbReference type="Pfam" id="PF00690">
    <property type="entry name" value="Cation_ATPase_N"/>
    <property type="match status" value="1"/>
</dbReference>
<evidence type="ECO:0000256" key="4">
    <source>
        <dbReference type="ARBA" id="ARBA00022568"/>
    </source>
</evidence>
<keyword evidence="22" id="KW-1185">Reference proteome</keyword>
<dbReference type="GO" id="GO:0005886">
    <property type="term" value="C:plasma membrane"/>
    <property type="evidence" value="ECO:0007669"/>
    <property type="project" value="TreeGrafter"/>
</dbReference>
<feature type="compositionally biased region" description="Polar residues" evidence="18">
    <location>
        <begin position="100"/>
        <end position="128"/>
    </location>
</feature>
<evidence type="ECO:0000256" key="6">
    <source>
        <dbReference type="ARBA" id="ARBA00022723"/>
    </source>
</evidence>
<dbReference type="SUPFAM" id="SSF81665">
    <property type="entry name" value="Calcium ATPase, transmembrane domain M"/>
    <property type="match status" value="1"/>
</dbReference>
<gene>
    <name evidence="21" type="ORF">CGXH109_LOCUS56999</name>
</gene>
<evidence type="ECO:0000259" key="20">
    <source>
        <dbReference type="SMART" id="SM00831"/>
    </source>
</evidence>
<dbReference type="GO" id="GO:0012505">
    <property type="term" value="C:endomembrane system"/>
    <property type="evidence" value="ECO:0007669"/>
    <property type="project" value="UniProtKB-SubCell"/>
</dbReference>
<dbReference type="InterPro" id="IPR001757">
    <property type="entry name" value="P_typ_ATPase"/>
</dbReference>
<dbReference type="Gene3D" id="1.20.1110.10">
    <property type="entry name" value="Calcium-transporting ATPase, transmembrane domain"/>
    <property type="match status" value="2"/>
</dbReference>
<evidence type="ECO:0000256" key="11">
    <source>
        <dbReference type="ARBA" id="ARBA00022967"/>
    </source>
</evidence>
<feature type="transmembrane region" description="Helical" evidence="19">
    <location>
        <begin position="797"/>
        <end position="818"/>
    </location>
</feature>
<dbReference type="SFLD" id="SFLDG00002">
    <property type="entry name" value="C1.7:_P-type_atpase_like"/>
    <property type="match status" value="1"/>
</dbReference>
<keyword evidence="10" id="KW-0460">Magnesium</keyword>
<keyword evidence="9" id="KW-0067">ATP-binding</keyword>
<dbReference type="Pfam" id="PF13246">
    <property type="entry name" value="Cation_ATPase"/>
    <property type="match status" value="1"/>
</dbReference>
<dbReference type="PROSITE" id="PS00154">
    <property type="entry name" value="ATPASE_E1_E2"/>
    <property type="match status" value="1"/>
</dbReference>